<sequence length="104" mass="11237">MSTGLKIYAPGGELMLDMTSSISQMMGFVETGAANGSATIPLPPEGKELFFSVVDLSVQSKALGKRPGVTLTIGSTSATLNWRYSYSSGWGFYSMNCRIHYGYY</sequence>
<evidence type="ECO:0000313" key="2">
    <source>
        <dbReference type="Proteomes" id="UP000237194"/>
    </source>
</evidence>
<dbReference type="RefSeq" id="WP_103437415.1">
    <property type="nucleotide sequence ID" value="NZ_MIND01000018.1"/>
</dbReference>
<reference evidence="1 2" key="2">
    <citation type="submission" date="2018-03" db="EMBL/GenBank/DDBJ databases">
        <title>Draft genome of Pseudomonas putida strain KT-27.</title>
        <authorList>
            <person name="Yoshizawa S."/>
            <person name="Khan N.H."/>
            <person name="Nishimura M."/>
            <person name="Chiura H.X."/>
            <person name="Ogura Y."/>
            <person name="Hayashi T."/>
            <person name="Kogure K."/>
        </authorList>
    </citation>
    <scope>NUCLEOTIDE SEQUENCE [LARGE SCALE GENOMIC DNA]</scope>
    <source>
        <strain evidence="1 2">KT-27</strain>
    </source>
</reference>
<reference evidence="1 2" key="1">
    <citation type="submission" date="2016-08" db="EMBL/GenBank/DDBJ databases">
        <authorList>
            <person name="Seilhamer J.J."/>
        </authorList>
    </citation>
    <scope>NUCLEOTIDE SEQUENCE [LARGE SCALE GENOMIC DNA]</scope>
    <source>
        <strain evidence="1 2">KT-27</strain>
    </source>
</reference>
<comment type="caution">
    <text evidence="1">The sequence shown here is derived from an EMBL/GenBank/DDBJ whole genome shotgun (WGS) entry which is preliminary data.</text>
</comment>
<name>A0A2S3WEF5_PSEPU</name>
<evidence type="ECO:0000313" key="1">
    <source>
        <dbReference type="EMBL" id="POF89354.1"/>
    </source>
</evidence>
<proteinExistence type="predicted"/>
<dbReference type="AlphaFoldDB" id="A0A2S3WEF5"/>
<protein>
    <submittedName>
        <fullName evidence="1">Uncharacterized protein</fullName>
    </submittedName>
</protein>
<gene>
    <name evidence="1" type="ORF">BGP80_15860</name>
</gene>
<accession>A0A2S3WEF5</accession>
<dbReference type="Proteomes" id="UP000237194">
    <property type="component" value="Unassembled WGS sequence"/>
</dbReference>
<dbReference type="EMBL" id="MIND01000018">
    <property type="protein sequence ID" value="POF89354.1"/>
    <property type="molecule type" value="Genomic_DNA"/>
</dbReference>
<organism evidence="1 2">
    <name type="scientific">Pseudomonas putida</name>
    <name type="common">Arthrobacter siderocapsulatus</name>
    <dbReference type="NCBI Taxonomy" id="303"/>
    <lineage>
        <taxon>Bacteria</taxon>
        <taxon>Pseudomonadati</taxon>
        <taxon>Pseudomonadota</taxon>
        <taxon>Gammaproteobacteria</taxon>
        <taxon>Pseudomonadales</taxon>
        <taxon>Pseudomonadaceae</taxon>
        <taxon>Pseudomonas</taxon>
    </lineage>
</organism>